<sequence>MPRPLQCFGVAVVLLSLAPYGLAFSRGASRASCRDMIPVHIRAQPQNLKRVNYFYLSTNEFTYPQITRSASTPVSSVTVRSSRDFMGFLLQARGVADTGVGSTVVSPVLVGGSWTLTPPGTHTLRCLSEGDSLTHSDKQLKRNLSFVWRLPLCHSSITVVQSYFVYWAGIESAVVRDGSRSPWTGSNVTGGDGGNLARQEDEVTTLPGMQLVQC</sequence>
<dbReference type="InterPro" id="IPR002861">
    <property type="entry name" value="Reeler_dom"/>
</dbReference>
<dbReference type="InterPro" id="IPR051237">
    <property type="entry name" value="Ferric-chelate_Red/DefProt"/>
</dbReference>
<accession>A0A8C2ZYI1</accession>
<feature type="signal peptide" evidence="1">
    <location>
        <begin position="1"/>
        <end position="23"/>
    </location>
</feature>
<dbReference type="GeneTree" id="ENSGT00940000163277"/>
<evidence type="ECO:0000313" key="3">
    <source>
        <dbReference type="Ensembl" id="ENSCLMP00005034384.1"/>
    </source>
</evidence>
<dbReference type="InterPro" id="IPR042307">
    <property type="entry name" value="Reeler_sf"/>
</dbReference>
<keyword evidence="4" id="KW-1185">Reference proteome</keyword>
<feature type="chain" id="PRO_5034289955" description="Reelin domain-containing protein" evidence="1">
    <location>
        <begin position="24"/>
        <end position="214"/>
    </location>
</feature>
<evidence type="ECO:0000313" key="4">
    <source>
        <dbReference type="Proteomes" id="UP000694565"/>
    </source>
</evidence>
<dbReference type="Gene3D" id="2.60.40.4060">
    <property type="entry name" value="Reeler domain"/>
    <property type="match status" value="1"/>
</dbReference>
<dbReference type="Ensembl" id="ENSCLMT00005035797.1">
    <property type="protein sequence ID" value="ENSCLMP00005034384.1"/>
    <property type="gene ID" value="ENSCLMG00005016465.1"/>
</dbReference>
<feature type="domain" description="Reelin" evidence="2">
    <location>
        <begin position="33"/>
        <end position="168"/>
    </location>
</feature>
<evidence type="ECO:0000259" key="2">
    <source>
        <dbReference type="Pfam" id="PF02014"/>
    </source>
</evidence>
<dbReference type="GO" id="GO:0016020">
    <property type="term" value="C:membrane"/>
    <property type="evidence" value="ECO:0007669"/>
    <property type="project" value="TreeGrafter"/>
</dbReference>
<organism evidence="3 4">
    <name type="scientific">Cyclopterus lumpus</name>
    <name type="common">Lumpsucker</name>
    <dbReference type="NCBI Taxonomy" id="8103"/>
    <lineage>
        <taxon>Eukaryota</taxon>
        <taxon>Metazoa</taxon>
        <taxon>Chordata</taxon>
        <taxon>Craniata</taxon>
        <taxon>Vertebrata</taxon>
        <taxon>Euteleostomi</taxon>
        <taxon>Actinopterygii</taxon>
        <taxon>Neopterygii</taxon>
        <taxon>Teleostei</taxon>
        <taxon>Neoteleostei</taxon>
        <taxon>Acanthomorphata</taxon>
        <taxon>Eupercaria</taxon>
        <taxon>Perciformes</taxon>
        <taxon>Cottioidei</taxon>
        <taxon>Cottales</taxon>
        <taxon>Cyclopteridae</taxon>
        <taxon>Cyclopterus</taxon>
    </lineage>
</organism>
<protein>
    <recommendedName>
        <fullName evidence="2">Reelin domain-containing protein</fullName>
    </recommendedName>
</protein>
<proteinExistence type="predicted"/>
<dbReference type="AlphaFoldDB" id="A0A8C2ZYI1"/>
<dbReference type="PANTHER" id="PTHR45828:SF51">
    <property type="entry name" value="REELIN DOMAIN-CONTAINING PROTEIN 1"/>
    <property type="match status" value="1"/>
</dbReference>
<dbReference type="PANTHER" id="PTHR45828">
    <property type="entry name" value="CYTOCHROME B561/FERRIC REDUCTASE TRANSMEMBRANE"/>
    <property type="match status" value="1"/>
</dbReference>
<name>A0A8C2ZYI1_CYCLU</name>
<reference evidence="3" key="1">
    <citation type="submission" date="2025-08" db="UniProtKB">
        <authorList>
            <consortium name="Ensembl"/>
        </authorList>
    </citation>
    <scope>IDENTIFICATION</scope>
</reference>
<reference evidence="3" key="2">
    <citation type="submission" date="2025-09" db="UniProtKB">
        <authorList>
            <consortium name="Ensembl"/>
        </authorList>
    </citation>
    <scope>IDENTIFICATION</scope>
</reference>
<dbReference type="CDD" id="cd08544">
    <property type="entry name" value="Reeler"/>
    <property type="match status" value="1"/>
</dbReference>
<dbReference type="Proteomes" id="UP000694565">
    <property type="component" value="Unplaced"/>
</dbReference>
<dbReference type="Pfam" id="PF02014">
    <property type="entry name" value="Reeler"/>
    <property type="match status" value="1"/>
</dbReference>
<evidence type="ECO:0000256" key="1">
    <source>
        <dbReference type="SAM" id="SignalP"/>
    </source>
</evidence>
<keyword evidence="1" id="KW-0732">Signal</keyword>